<reference evidence="3 6" key="2">
    <citation type="submission" date="2016-01" db="EMBL/GenBank/DDBJ databases">
        <title>The new phylogeny of the genus Mycobacterium.</title>
        <authorList>
            <person name="Tarcisio F."/>
            <person name="Conor M."/>
            <person name="Antonella G."/>
            <person name="Elisabetta G."/>
            <person name="Giulia F.S."/>
            <person name="Sara T."/>
            <person name="Anna F."/>
            <person name="Clotilde B."/>
            <person name="Roberto B."/>
            <person name="Veronica D.S."/>
            <person name="Fabio R."/>
            <person name="Monica P."/>
            <person name="Olivier J."/>
            <person name="Enrico T."/>
            <person name="Nicola S."/>
        </authorList>
    </citation>
    <scope>NUCLEOTIDE SEQUENCE [LARGE SCALE GENOMIC DNA]</scope>
    <source>
        <strain evidence="3 6">DSM 44160</strain>
    </source>
</reference>
<dbReference type="InterPro" id="IPR029058">
    <property type="entry name" value="AB_hydrolase_fold"/>
</dbReference>
<dbReference type="Gene3D" id="3.40.50.1820">
    <property type="entry name" value="alpha/beta hydrolase"/>
    <property type="match status" value="1"/>
</dbReference>
<evidence type="ECO:0000313" key="4">
    <source>
        <dbReference type="Proteomes" id="UP000051677"/>
    </source>
</evidence>
<protein>
    <recommendedName>
        <fullName evidence="7">Alpha/beta hydrolase</fullName>
    </recommendedName>
</protein>
<organism evidence="1 4">
    <name type="scientific">Mycobacterium gordonae</name>
    <dbReference type="NCBI Taxonomy" id="1778"/>
    <lineage>
        <taxon>Bacteria</taxon>
        <taxon>Bacillati</taxon>
        <taxon>Actinomycetota</taxon>
        <taxon>Actinomycetes</taxon>
        <taxon>Mycobacteriales</taxon>
        <taxon>Mycobacteriaceae</taxon>
        <taxon>Mycobacterium</taxon>
    </lineage>
</organism>
<dbReference type="EMBL" id="LKTM01000021">
    <property type="protein sequence ID" value="KQH80529.1"/>
    <property type="molecule type" value="Genomic_DNA"/>
</dbReference>
<dbReference type="Proteomes" id="UP000093757">
    <property type="component" value="Unassembled WGS sequence"/>
</dbReference>
<comment type="caution">
    <text evidence="1">The sequence shown here is derived from an EMBL/GenBank/DDBJ whole genome shotgun (WGS) entry which is preliminary data.</text>
</comment>
<evidence type="ECO:0000313" key="2">
    <source>
        <dbReference type="EMBL" id="OBS00062.1"/>
    </source>
</evidence>
<evidence type="ECO:0000313" key="1">
    <source>
        <dbReference type="EMBL" id="KQH80529.1"/>
    </source>
</evidence>
<reference evidence="1 4" key="1">
    <citation type="submission" date="2015-10" db="EMBL/GenBank/DDBJ databases">
        <title>Mycobacterium gordonae draft genome assembly.</title>
        <authorList>
            <person name="Ustinova V."/>
            <person name="Smirnova T."/>
            <person name="Blagodatskikh K."/>
            <person name="Varlamov D."/>
            <person name="Larionova E."/>
            <person name="Chernousova L."/>
        </authorList>
    </citation>
    <scope>NUCLEOTIDE SEQUENCE [LARGE SCALE GENOMIC DNA]</scope>
    <source>
        <strain evidence="1 4">CTRI 14-8773</strain>
    </source>
</reference>
<dbReference type="EMBL" id="LQOY01000050">
    <property type="protein sequence ID" value="ORV92233.1"/>
    <property type="molecule type" value="Genomic_DNA"/>
</dbReference>
<gene>
    <name evidence="2" type="ORF">A9W98_26955</name>
    <name evidence="1" type="ORF">AO501_04435</name>
    <name evidence="3" type="ORF">AWC08_19650</name>
</gene>
<dbReference type="AlphaFoldDB" id="A0A0Q2LXD3"/>
<dbReference type="EMBL" id="MAEM01000391">
    <property type="protein sequence ID" value="OBS00062.1"/>
    <property type="molecule type" value="Genomic_DNA"/>
</dbReference>
<evidence type="ECO:0000313" key="5">
    <source>
        <dbReference type="Proteomes" id="UP000093757"/>
    </source>
</evidence>
<reference evidence="2 5" key="3">
    <citation type="submission" date="2016-06" db="EMBL/GenBank/DDBJ databases">
        <authorList>
            <person name="Kjaerup R.B."/>
            <person name="Dalgaard T.S."/>
            <person name="Juul-Madsen H.R."/>
        </authorList>
    </citation>
    <scope>NUCLEOTIDE SEQUENCE [LARGE SCALE GENOMIC DNA]</scope>
    <source>
        <strain evidence="2 5">1245752.6</strain>
    </source>
</reference>
<sequence length="151" mass="17263">MTLAAAGLFLLGIAQLLRVPRTSLGRRVLRRMAPKDISKPRLGWFYRYVDNHPWAALQTARLVPRHTSYLREVKRELERASLPDVPVRVIVPRSRTRWRATYAKMDASNRALVKRFPRGELVFADGTSHSWLPVERPDVVVAAIRDVLSVA</sequence>
<name>A0A0Q2LXD3_MYCGO</name>
<proteinExistence type="predicted"/>
<dbReference type="Proteomes" id="UP000051677">
    <property type="component" value="Unassembled WGS sequence"/>
</dbReference>
<accession>A0A0Q2LXD3</accession>
<evidence type="ECO:0000313" key="3">
    <source>
        <dbReference type="EMBL" id="ORV92233.1"/>
    </source>
</evidence>
<evidence type="ECO:0008006" key="7">
    <source>
        <dbReference type="Google" id="ProtNLM"/>
    </source>
</evidence>
<evidence type="ECO:0000313" key="6">
    <source>
        <dbReference type="Proteomes" id="UP000193928"/>
    </source>
</evidence>
<dbReference type="Proteomes" id="UP000193928">
    <property type="component" value="Unassembled WGS sequence"/>
</dbReference>
<dbReference type="SUPFAM" id="SSF53474">
    <property type="entry name" value="alpha/beta-Hydrolases"/>
    <property type="match status" value="1"/>
</dbReference>
<keyword evidence="6" id="KW-1185">Reference proteome</keyword>